<keyword evidence="4" id="KW-1185">Reference proteome</keyword>
<proteinExistence type="predicted"/>
<feature type="compositionally biased region" description="Gly residues" evidence="1">
    <location>
        <begin position="175"/>
        <end position="193"/>
    </location>
</feature>
<feature type="domain" description="PRC-barrel" evidence="2">
    <location>
        <begin position="26"/>
        <end position="101"/>
    </location>
</feature>
<dbReference type="EMBL" id="PDOC01000012">
    <property type="protein sequence ID" value="PIL43585.1"/>
    <property type="molecule type" value="Genomic_DNA"/>
</dbReference>
<dbReference type="Gene3D" id="2.30.30.240">
    <property type="entry name" value="PRC-barrel domain"/>
    <property type="match status" value="1"/>
</dbReference>
<gene>
    <name evidence="3" type="ORF">CR105_17635</name>
</gene>
<dbReference type="SUPFAM" id="SSF50346">
    <property type="entry name" value="PRC-barrel domain"/>
    <property type="match status" value="1"/>
</dbReference>
<dbReference type="Proteomes" id="UP000230390">
    <property type="component" value="Unassembled WGS sequence"/>
</dbReference>
<evidence type="ECO:0000256" key="1">
    <source>
        <dbReference type="SAM" id="MobiDB-lite"/>
    </source>
</evidence>
<dbReference type="OrthoDB" id="286778at2"/>
<dbReference type="PANTHER" id="PTHR36505:SF1">
    <property type="entry name" value="BLR1072 PROTEIN"/>
    <property type="match status" value="1"/>
</dbReference>
<comment type="caution">
    <text evidence="3">The sequence shown here is derived from an EMBL/GenBank/DDBJ whole genome shotgun (WGS) entry which is preliminary data.</text>
</comment>
<evidence type="ECO:0000313" key="4">
    <source>
        <dbReference type="Proteomes" id="UP000230390"/>
    </source>
</evidence>
<evidence type="ECO:0000259" key="2">
    <source>
        <dbReference type="Pfam" id="PF05239"/>
    </source>
</evidence>
<name>A0A2G8TC13_9BURK</name>
<dbReference type="AlphaFoldDB" id="A0A2G8TC13"/>
<protein>
    <submittedName>
        <fullName evidence="3">Photosystem reaction center subunit H</fullName>
    </submittedName>
</protein>
<sequence>MTFEDSDTYGMYKRYDKSGPGPELMGAGTLMGEDVVNRSDEDLGDIKEIMLDMRSGQVAYAVLSFGGMLGLGTKLFAVPWQALQLDTVNKRFVLDISKDRLESAPGFDPDAWPDMTDVTWTNQIHTFDGTDASRSGSMQAGSMPMGGMSAGTGMGAGAGSMGAGHAGTAASTGSGMAGGSGAPRSGAGGGDGL</sequence>
<feature type="region of interest" description="Disordered" evidence="1">
    <location>
        <begin position="157"/>
        <end position="193"/>
    </location>
</feature>
<dbReference type="Pfam" id="PF05239">
    <property type="entry name" value="PRC"/>
    <property type="match status" value="1"/>
</dbReference>
<dbReference type="InterPro" id="IPR027275">
    <property type="entry name" value="PRC-brl_dom"/>
</dbReference>
<organism evidence="3 4">
    <name type="scientific">Massilia eurypsychrophila</name>
    <dbReference type="NCBI Taxonomy" id="1485217"/>
    <lineage>
        <taxon>Bacteria</taxon>
        <taxon>Pseudomonadati</taxon>
        <taxon>Pseudomonadota</taxon>
        <taxon>Betaproteobacteria</taxon>
        <taxon>Burkholderiales</taxon>
        <taxon>Oxalobacteraceae</taxon>
        <taxon>Telluria group</taxon>
        <taxon>Massilia</taxon>
    </lineage>
</organism>
<reference evidence="3 4" key="1">
    <citation type="submission" date="2017-10" db="EMBL/GenBank/DDBJ databases">
        <title>Massilia psychrophilum sp. nov., a novel purple-pigmented bacterium isolated from Tianshan glacier, Xinjiang Municipality, China.</title>
        <authorList>
            <person name="Wang H."/>
        </authorList>
    </citation>
    <scope>NUCLEOTIDE SEQUENCE [LARGE SCALE GENOMIC DNA]</scope>
    <source>
        <strain evidence="3 4">JCM 30074</strain>
    </source>
</reference>
<dbReference type="RefSeq" id="WP_099790561.1">
    <property type="nucleotide sequence ID" value="NZ_JBHLYV010000099.1"/>
</dbReference>
<dbReference type="PANTHER" id="PTHR36505">
    <property type="entry name" value="BLR1072 PROTEIN"/>
    <property type="match status" value="1"/>
</dbReference>
<dbReference type="InterPro" id="IPR011033">
    <property type="entry name" value="PRC_barrel-like_sf"/>
</dbReference>
<feature type="region of interest" description="Disordered" evidence="1">
    <location>
        <begin position="127"/>
        <end position="146"/>
    </location>
</feature>
<accession>A0A2G8TC13</accession>
<feature type="compositionally biased region" description="Low complexity" evidence="1">
    <location>
        <begin position="135"/>
        <end position="146"/>
    </location>
</feature>
<evidence type="ECO:0000313" key="3">
    <source>
        <dbReference type="EMBL" id="PIL43585.1"/>
    </source>
</evidence>